<accession>A0A4Y3UNV7</accession>
<dbReference type="InterPro" id="IPR029050">
    <property type="entry name" value="Immunoprotect_excell_Ig-like"/>
</dbReference>
<keyword evidence="3" id="KW-1133">Transmembrane helix</keyword>
<feature type="transmembrane region" description="Helical" evidence="3">
    <location>
        <begin position="25"/>
        <end position="44"/>
    </location>
</feature>
<proteinExistence type="predicted"/>
<evidence type="ECO:0000259" key="4">
    <source>
        <dbReference type="Pfam" id="PF11611"/>
    </source>
</evidence>
<gene>
    <name evidence="5" type="ORF">FHX68_2099</name>
</gene>
<dbReference type="EMBL" id="VFPS01000003">
    <property type="protein sequence ID" value="TQM98075.1"/>
    <property type="molecule type" value="Genomic_DNA"/>
</dbReference>
<feature type="compositionally biased region" description="Polar residues" evidence="2">
    <location>
        <begin position="1"/>
        <end position="15"/>
    </location>
</feature>
<reference evidence="5 6" key="1">
    <citation type="submission" date="2019-06" db="EMBL/GenBank/DDBJ databases">
        <title>Sequencing the genomes of 1000 actinobacteria strains.</title>
        <authorList>
            <person name="Klenk H.-P."/>
        </authorList>
    </citation>
    <scope>NUCLEOTIDE SEQUENCE [LARGE SCALE GENOMIC DNA]</scope>
    <source>
        <strain evidence="5 6">DSM 20427</strain>
    </source>
</reference>
<evidence type="ECO:0000256" key="3">
    <source>
        <dbReference type="SAM" id="Phobius"/>
    </source>
</evidence>
<feature type="compositionally biased region" description="Low complexity" evidence="2">
    <location>
        <begin position="60"/>
        <end position="81"/>
    </location>
</feature>
<keyword evidence="1" id="KW-0732">Signal</keyword>
<evidence type="ECO:0000313" key="6">
    <source>
        <dbReference type="Proteomes" id="UP000319804"/>
    </source>
</evidence>
<feature type="domain" description="DUF4352" evidence="4">
    <location>
        <begin position="103"/>
        <end position="204"/>
    </location>
</feature>
<evidence type="ECO:0000256" key="1">
    <source>
        <dbReference type="ARBA" id="ARBA00022729"/>
    </source>
</evidence>
<name>A0A4Y3UNV7_9MICO</name>
<dbReference type="InterPro" id="IPR029051">
    <property type="entry name" value="DUF4352"/>
</dbReference>
<sequence>MTSDETQADEQATGQSDRRRSRGTIAVVVVALLVAGAVYAGVAASTGRATATPIDAVTASVPGDASSSPAASASPGATPTDGPDDGDGSDSDRTTLPPVGLDESATVADGVQVRVAQIESVTGEAVLPGEIGGPALRITVEVRNDSDATIDLRTATVTAAYGDPVQPANPISKPEGKAFENEVSPGQSATGVFVFEVPADQRGYVRVDVDLSVDQPIVAFEGAVG</sequence>
<evidence type="ECO:0000313" key="5">
    <source>
        <dbReference type="EMBL" id="TQM98075.1"/>
    </source>
</evidence>
<evidence type="ECO:0000256" key="2">
    <source>
        <dbReference type="SAM" id="MobiDB-lite"/>
    </source>
</evidence>
<dbReference type="AlphaFoldDB" id="A0A4Y3UNV7"/>
<keyword evidence="3" id="KW-0812">Transmembrane</keyword>
<protein>
    <submittedName>
        <fullName evidence="5">Uncharacterized protein DUF4352</fullName>
    </submittedName>
</protein>
<feature type="region of interest" description="Disordered" evidence="2">
    <location>
        <begin position="1"/>
        <end position="21"/>
    </location>
</feature>
<comment type="caution">
    <text evidence="5">The sequence shown here is derived from an EMBL/GenBank/DDBJ whole genome shotgun (WGS) entry which is preliminary data.</text>
</comment>
<dbReference type="Pfam" id="PF11611">
    <property type="entry name" value="DUF4352"/>
    <property type="match status" value="1"/>
</dbReference>
<keyword evidence="6" id="KW-1185">Reference proteome</keyword>
<feature type="region of interest" description="Disordered" evidence="2">
    <location>
        <begin position="60"/>
        <end position="105"/>
    </location>
</feature>
<dbReference type="RefSeq" id="WP_170214261.1">
    <property type="nucleotide sequence ID" value="NZ_BJNA01000042.1"/>
</dbReference>
<organism evidence="5 6">
    <name type="scientific">Microbacterium lacticum</name>
    <dbReference type="NCBI Taxonomy" id="33885"/>
    <lineage>
        <taxon>Bacteria</taxon>
        <taxon>Bacillati</taxon>
        <taxon>Actinomycetota</taxon>
        <taxon>Actinomycetes</taxon>
        <taxon>Micrococcales</taxon>
        <taxon>Microbacteriaceae</taxon>
        <taxon>Microbacterium</taxon>
    </lineage>
</organism>
<dbReference type="Proteomes" id="UP000319804">
    <property type="component" value="Unassembled WGS sequence"/>
</dbReference>
<dbReference type="Gene3D" id="2.60.40.1240">
    <property type="match status" value="1"/>
</dbReference>
<keyword evidence="3" id="KW-0472">Membrane</keyword>